<keyword evidence="4" id="KW-0378">Hydrolase</keyword>
<proteinExistence type="predicted"/>
<dbReference type="Gene3D" id="3.75.10.10">
    <property type="entry name" value="L-arginine/glycine Amidinotransferase, Chain A"/>
    <property type="match status" value="1"/>
</dbReference>
<name>A0A4R6UQG5_9GAMM</name>
<dbReference type="AlphaFoldDB" id="A0A4R6UQG5"/>
<dbReference type="EC" id="3.5.3.6" evidence="2"/>
<dbReference type="Proteomes" id="UP000295375">
    <property type="component" value="Unassembled WGS sequence"/>
</dbReference>
<dbReference type="PANTHER" id="PTHR47271:SF2">
    <property type="entry name" value="ARGININE DEIMINASE"/>
    <property type="match status" value="1"/>
</dbReference>
<reference evidence="4 5" key="1">
    <citation type="submission" date="2019-03" db="EMBL/GenBank/DDBJ databases">
        <title>Genomic Encyclopedia of Type Strains, Phase IV (KMG-IV): sequencing the most valuable type-strain genomes for metagenomic binning, comparative biology and taxonomic classification.</title>
        <authorList>
            <person name="Goeker M."/>
        </authorList>
    </citation>
    <scope>NUCLEOTIDE SEQUENCE [LARGE SCALE GENOMIC DNA]</scope>
    <source>
        <strain evidence="4 5">DSM 103792</strain>
    </source>
</reference>
<evidence type="ECO:0000256" key="3">
    <source>
        <dbReference type="ARBA" id="ARBA00049429"/>
    </source>
</evidence>
<dbReference type="GO" id="GO:0019546">
    <property type="term" value="P:L-arginine deiminase pathway"/>
    <property type="evidence" value="ECO:0007669"/>
    <property type="project" value="TreeGrafter"/>
</dbReference>
<comment type="catalytic activity">
    <reaction evidence="3">
        <text>L-arginine + H2O = L-citrulline + NH4(+)</text>
        <dbReference type="Rhea" id="RHEA:19597"/>
        <dbReference type="ChEBI" id="CHEBI:15377"/>
        <dbReference type="ChEBI" id="CHEBI:28938"/>
        <dbReference type="ChEBI" id="CHEBI:32682"/>
        <dbReference type="ChEBI" id="CHEBI:57743"/>
        <dbReference type="EC" id="3.5.3.6"/>
    </reaction>
</comment>
<dbReference type="OrthoDB" id="9807502at2"/>
<gene>
    <name evidence="4" type="ORF">EV696_104196</name>
</gene>
<accession>A0A4R6UQG5</accession>
<dbReference type="PANTHER" id="PTHR47271">
    <property type="entry name" value="ARGININE DEIMINASE"/>
    <property type="match status" value="1"/>
</dbReference>
<evidence type="ECO:0000313" key="4">
    <source>
        <dbReference type="EMBL" id="TDQ49490.1"/>
    </source>
</evidence>
<comment type="pathway">
    <text evidence="1">Amino-acid degradation; L-arginine degradation via ADI pathway; carbamoyl phosphate from L-arginine: step 1/2.</text>
</comment>
<dbReference type="GO" id="GO:0016990">
    <property type="term" value="F:arginine deiminase activity"/>
    <property type="evidence" value="ECO:0007669"/>
    <property type="project" value="UniProtKB-EC"/>
</dbReference>
<dbReference type="RefSeq" id="WP_133589123.1">
    <property type="nucleotide sequence ID" value="NZ_CP037953.1"/>
</dbReference>
<dbReference type="EMBL" id="SNYM01000004">
    <property type="protein sequence ID" value="TDQ49490.1"/>
    <property type="molecule type" value="Genomic_DNA"/>
</dbReference>
<dbReference type="SUPFAM" id="SSF55909">
    <property type="entry name" value="Pentein"/>
    <property type="match status" value="1"/>
</dbReference>
<organism evidence="4 5">
    <name type="scientific">Permianibacter aggregans</name>
    <dbReference type="NCBI Taxonomy" id="1510150"/>
    <lineage>
        <taxon>Bacteria</taxon>
        <taxon>Pseudomonadati</taxon>
        <taxon>Pseudomonadota</taxon>
        <taxon>Gammaproteobacteria</taxon>
        <taxon>Pseudomonadales</taxon>
        <taxon>Pseudomonadaceae</taxon>
        <taxon>Permianibacter</taxon>
    </lineage>
</organism>
<evidence type="ECO:0000313" key="5">
    <source>
        <dbReference type="Proteomes" id="UP000295375"/>
    </source>
</evidence>
<protein>
    <recommendedName>
        <fullName evidence="2">arginine deiminase</fullName>
        <ecNumber evidence="2">3.5.3.6</ecNumber>
    </recommendedName>
</protein>
<comment type="caution">
    <text evidence="4">The sequence shown here is derived from an EMBL/GenBank/DDBJ whole genome shotgun (WGS) entry which is preliminary data.</text>
</comment>
<sequence length="294" mass="32129">MKTTWQSDTGKIERIIVKTAVAAFQNEQTIGQQWAALNYPSAPDFTIAKRESEAFIALLQSLGIEVLTMPANEPLTLDSIYVRDTAIVCDNGVILCNMGKPARGDEPAAMRRALEQWNIPVCGAICGAGRIEGGDVAWVDERTLAVARGYRTNDEGIRQLRALLGDCIDELIVVPLPHFRGPSDVFHLMSIFSPVDKDLALVFSKLMPIPFREALLGRGIELIEVAEEEYDTLGCNALAVAPRVLVMSEGNPKTKARLEAAGVTVHEYRGNEISVKGEGGPTCLTRPLRRSLSR</sequence>
<evidence type="ECO:0000256" key="1">
    <source>
        <dbReference type="ARBA" id="ARBA00005213"/>
    </source>
</evidence>
<evidence type="ECO:0000256" key="2">
    <source>
        <dbReference type="ARBA" id="ARBA00012171"/>
    </source>
</evidence>
<keyword evidence="5" id="KW-1185">Reference proteome</keyword>
<dbReference type="Pfam" id="PF19420">
    <property type="entry name" value="DDAH_eukar"/>
    <property type="match status" value="1"/>
</dbReference>